<dbReference type="EMBL" id="JBHTIO010000027">
    <property type="protein sequence ID" value="MFD0897128.1"/>
    <property type="molecule type" value="Genomic_DNA"/>
</dbReference>
<dbReference type="RefSeq" id="WP_137638203.1">
    <property type="nucleotide sequence ID" value="NZ_BJDN01000020.1"/>
</dbReference>
<keyword evidence="2" id="KW-1185">Reference proteome</keyword>
<accession>A0ABW3E9Y4</accession>
<dbReference type="Proteomes" id="UP001597104">
    <property type="component" value="Unassembled WGS sequence"/>
</dbReference>
<sequence>MQAQRRELKIKQHKLLVYLADLYTQHAATGADKAHQAGTATATCQLCHEIKVIHEIIDELSDQLKLTAAPKTRQRRPHKIITSNKQLTVFCLSTKNGANYFVRAVNLAAAMGLLAQLQKKVVAYTTVTPTLYSTINLADQTKLKNLAQFIRNEPDFTGIITIRPLKETPALSY</sequence>
<gene>
    <name evidence="1" type="ORF">ACFQZ7_05180</name>
</gene>
<name>A0ABW3E9Y4_9LACO</name>
<comment type="caution">
    <text evidence="1">The sequence shown here is derived from an EMBL/GenBank/DDBJ whole genome shotgun (WGS) entry which is preliminary data.</text>
</comment>
<organism evidence="1 2">
    <name type="scientific">Loigolactobacillus binensis</name>
    <dbReference type="NCBI Taxonomy" id="2559922"/>
    <lineage>
        <taxon>Bacteria</taxon>
        <taxon>Bacillati</taxon>
        <taxon>Bacillota</taxon>
        <taxon>Bacilli</taxon>
        <taxon>Lactobacillales</taxon>
        <taxon>Lactobacillaceae</taxon>
        <taxon>Loigolactobacillus</taxon>
    </lineage>
</organism>
<reference evidence="2" key="1">
    <citation type="journal article" date="2019" name="Int. J. Syst. Evol. Microbiol.">
        <title>The Global Catalogue of Microorganisms (GCM) 10K type strain sequencing project: providing services to taxonomists for standard genome sequencing and annotation.</title>
        <authorList>
            <consortium name="The Broad Institute Genomics Platform"/>
            <consortium name="The Broad Institute Genome Sequencing Center for Infectious Disease"/>
            <person name="Wu L."/>
            <person name="Ma J."/>
        </authorList>
    </citation>
    <scope>NUCLEOTIDE SEQUENCE [LARGE SCALE GENOMIC DNA]</scope>
    <source>
        <strain evidence="2">CCM 8925</strain>
    </source>
</reference>
<proteinExistence type="predicted"/>
<protein>
    <submittedName>
        <fullName evidence="1">Uncharacterized protein</fullName>
    </submittedName>
</protein>
<evidence type="ECO:0000313" key="1">
    <source>
        <dbReference type="EMBL" id="MFD0897128.1"/>
    </source>
</evidence>
<evidence type="ECO:0000313" key="2">
    <source>
        <dbReference type="Proteomes" id="UP001597104"/>
    </source>
</evidence>